<dbReference type="PROSITE" id="PS50109">
    <property type="entry name" value="HIS_KIN"/>
    <property type="match status" value="1"/>
</dbReference>
<dbReference type="Gene3D" id="1.10.287.130">
    <property type="match status" value="1"/>
</dbReference>
<dbReference type="SUPFAM" id="SSF48452">
    <property type="entry name" value="TPR-like"/>
    <property type="match status" value="2"/>
</dbReference>
<dbReference type="PANTHER" id="PTHR43711">
    <property type="entry name" value="TWO-COMPONENT HISTIDINE KINASE"/>
    <property type="match status" value="1"/>
</dbReference>
<evidence type="ECO:0000259" key="8">
    <source>
        <dbReference type="PROSITE" id="PS50109"/>
    </source>
</evidence>
<keyword evidence="7" id="KW-0472">Membrane</keyword>
<organism evidence="9 10">
    <name type="scientific">Danxiaibacter flavus</name>
    <dbReference type="NCBI Taxonomy" id="3049108"/>
    <lineage>
        <taxon>Bacteria</taxon>
        <taxon>Pseudomonadati</taxon>
        <taxon>Bacteroidota</taxon>
        <taxon>Chitinophagia</taxon>
        <taxon>Chitinophagales</taxon>
        <taxon>Chitinophagaceae</taxon>
        <taxon>Danxiaibacter</taxon>
    </lineage>
</organism>
<comment type="catalytic activity">
    <reaction evidence="1">
        <text>ATP + protein L-histidine = ADP + protein N-phospho-L-histidine.</text>
        <dbReference type="EC" id="2.7.13.3"/>
    </reaction>
</comment>
<evidence type="ECO:0000313" key="9">
    <source>
        <dbReference type="EMBL" id="MEX6687881.1"/>
    </source>
</evidence>
<dbReference type="EC" id="2.7.13.3" evidence="2"/>
<evidence type="ECO:0000256" key="5">
    <source>
        <dbReference type="ARBA" id="ARBA00022777"/>
    </source>
</evidence>
<dbReference type="CDD" id="cd00082">
    <property type="entry name" value="HisKA"/>
    <property type="match status" value="1"/>
</dbReference>
<protein>
    <recommendedName>
        <fullName evidence="2">histidine kinase</fullName>
        <ecNumber evidence="2">2.7.13.3</ecNumber>
    </recommendedName>
</protein>
<evidence type="ECO:0000313" key="10">
    <source>
        <dbReference type="Proteomes" id="UP001560573"/>
    </source>
</evidence>
<keyword evidence="7" id="KW-1133">Transmembrane helix</keyword>
<dbReference type="Pfam" id="PF14938">
    <property type="entry name" value="SNAP"/>
    <property type="match status" value="1"/>
</dbReference>
<proteinExistence type="predicted"/>
<dbReference type="InterPro" id="IPR003661">
    <property type="entry name" value="HisK_dim/P_dom"/>
</dbReference>
<dbReference type="InterPro" id="IPR005467">
    <property type="entry name" value="His_kinase_dom"/>
</dbReference>
<accession>A0ABV3ZDC9</accession>
<dbReference type="InterPro" id="IPR011990">
    <property type="entry name" value="TPR-like_helical_dom_sf"/>
</dbReference>
<dbReference type="EMBL" id="JAULBC010000002">
    <property type="protein sequence ID" value="MEX6687881.1"/>
    <property type="molecule type" value="Genomic_DNA"/>
</dbReference>
<keyword evidence="5 9" id="KW-0418">Kinase</keyword>
<reference evidence="9 10" key="1">
    <citation type="submission" date="2023-07" db="EMBL/GenBank/DDBJ databases">
        <authorList>
            <person name="Lian W.-H."/>
        </authorList>
    </citation>
    <scope>NUCLEOTIDE SEQUENCE [LARGE SCALE GENOMIC DNA]</scope>
    <source>
        <strain evidence="9 10">SYSU DXS3180</strain>
    </source>
</reference>
<evidence type="ECO:0000256" key="4">
    <source>
        <dbReference type="ARBA" id="ARBA00022679"/>
    </source>
</evidence>
<evidence type="ECO:0000256" key="2">
    <source>
        <dbReference type="ARBA" id="ARBA00012438"/>
    </source>
</evidence>
<dbReference type="SMART" id="SM00387">
    <property type="entry name" value="HATPase_c"/>
    <property type="match status" value="1"/>
</dbReference>
<dbReference type="InterPro" id="IPR003594">
    <property type="entry name" value="HATPase_dom"/>
</dbReference>
<dbReference type="GO" id="GO:0016301">
    <property type="term" value="F:kinase activity"/>
    <property type="evidence" value="ECO:0007669"/>
    <property type="project" value="UniProtKB-KW"/>
</dbReference>
<dbReference type="PRINTS" id="PR00344">
    <property type="entry name" value="BCTRLSENSOR"/>
</dbReference>
<feature type="transmembrane region" description="Helical" evidence="7">
    <location>
        <begin position="394"/>
        <end position="416"/>
    </location>
</feature>
<dbReference type="InterPro" id="IPR036097">
    <property type="entry name" value="HisK_dim/P_sf"/>
</dbReference>
<dbReference type="SMART" id="SM00028">
    <property type="entry name" value="TPR"/>
    <property type="match status" value="4"/>
</dbReference>
<evidence type="ECO:0000256" key="1">
    <source>
        <dbReference type="ARBA" id="ARBA00000085"/>
    </source>
</evidence>
<sequence>MKTLTGCFLLVLSLICGRGLGQKNEIIETLKNISNHTTDDSLKAGMLIDASFLYQAYNLDSASFYALRAIDIANAFHNKKLLCDAYNQQASNYVWKYAYDSALHMYLRSIEIANKHGYQTSLFNAYVGIAYLFEVSASWDRAFYYNRKAMEIASATQMPDQKAYAYHGMSSVYSAMHNNEDAEKQIKMALPLFRETKNEDRVATCYLDLARLCTVSNRFTEGIMLLDSAVFIFKQLDEPLQIAEAYEAYASIFALQKQTAAAKSYYTQALDIYTANQMEASKYNSYLGLANVYFQTEDYVNAKKLLIEANGWFKQHHEDEKQLEALLQLARVDSVTNVPQQAFSYLSEYSQLAEKVNRNKRDRYARQLLIEYEVDKKEKENALLQAQNNRNKNALVIFIVTGVLLFFALGLMYLLYLQKKKLLRRLEINTIHKEEINKQLAESNHIKNQLFSILAHDLRDPLANTLHLIKTLKTSDVSESDFKLMTNHLENDLTYNNELLQNMLNWAKSQMEGIVLYRKKIDLQQIVNENIALFNTLASKKNLTVSNLIPADTFIYADENILRLALRNTISNAIKFSFENQEIRLFTTNNCEGYVTLKVQDSGAGISEQRLATIFTGQIKSTRGTQKEKGAGLGLLITKEMMDYMETPLWIESTEGEGTDVFMKLKQVV</sequence>
<dbReference type="SUPFAM" id="SSF55874">
    <property type="entry name" value="ATPase domain of HSP90 chaperone/DNA topoisomerase II/histidine kinase"/>
    <property type="match status" value="1"/>
</dbReference>
<evidence type="ECO:0000256" key="3">
    <source>
        <dbReference type="ARBA" id="ARBA00022553"/>
    </source>
</evidence>
<evidence type="ECO:0000256" key="7">
    <source>
        <dbReference type="SAM" id="Phobius"/>
    </source>
</evidence>
<dbReference type="RefSeq" id="WP_369329285.1">
    <property type="nucleotide sequence ID" value="NZ_JAULBC010000002.1"/>
</dbReference>
<keyword evidence="7" id="KW-0812">Transmembrane</keyword>
<dbReference type="Pfam" id="PF02518">
    <property type="entry name" value="HATPase_c"/>
    <property type="match status" value="1"/>
</dbReference>
<dbReference type="Proteomes" id="UP001560573">
    <property type="component" value="Unassembled WGS sequence"/>
</dbReference>
<feature type="domain" description="Histidine kinase" evidence="8">
    <location>
        <begin position="453"/>
        <end position="669"/>
    </location>
</feature>
<dbReference type="Gene3D" id="3.30.565.10">
    <property type="entry name" value="Histidine kinase-like ATPase, C-terminal domain"/>
    <property type="match status" value="1"/>
</dbReference>
<dbReference type="InterPro" id="IPR004358">
    <property type="entry name" value="Sig_transdc_His_kin-like_C"/>
</dbReference>
<dbReference type="PANTHER" id="PTHR43711:SF1">
    <property type="entry name" value="HISTIDINE KINASE 1"/>
    <property type="match status" value="1"/>
</dbReference>
<dbReference type="InterPro" id="IPR036890">
    <property type="entry name" value="HATPase_C_sf"/>
</dbReference>
<keyword evidence="4" id="KW-0808">Transferase</keyword>
<evidence type="ECO:0000256" key="6">
    <source>
        <dbReference type="ARBA" id="ARBA00023012"/>
    </source>
</evidence>
<dbReference type="InterPro" id="IPR019734">
    <property type="entry name" value="TPR_rpt"/>
</dbReference>
<keyword evidence="10" id="KW-1185">Reference proteome</keyword>
<comment type="caution">
    <text evidence="9">The sequence shown here is derived from an EMBL/GenBank/DDBJ whole genome shotgun (WGS) entry which is preliminary data.</text>
</comment>
<dbReference type="SUPFAM" id="SSF47384">
    <property type="entry name" value="Homodimeric domain of signal transducing histidine kinase"/>
    <property type="match status" value="1"/>
</dbReference>
<keyword evidence="3" id="KW-0597">Phosphoprotein</keyword>
<gene>
    <name evidence="9" type="ORF">QTN47_10270</name>
</gene>
<keyword evidence="6" id="KW-0902">Two-component regulatory system</keyword>
<dbReference type="Gene3D" id="1.25.40.10">
    <property type="entry name" value="Tetratricopeptide repeat domain"/>
    <property type="match status" value="1"/>
</dbReference>
<name>A0ABV3ZDC9_9BACT</name>
<dbReference type="InterPro" id="IPR050736">
    <property type="entry name" value="Sensor_HK_Regulatory"/>
</dbReference>